<evidence type="ECO:0000256" key="2">
    <source>
        <dbReference type="SAM" id="MobiDB-lite"/>
    </source>
</evidence>
<dbReference type="Pfam" id="PF00076">
    <property type="entry name" value="RRM_1"/>
    <property type="match status" value="1"/>
</dbReference>
<protein>
    <recommendedName>
        <fullName evidence="3">RRM domain-containing protein</fullName>
    </recommendedName>
</protein>
<dbReference type="InterPro" id="IPR012677">
    <property type="entry name" value="Nucleotide-bd_a/b_plait_sf"/>
</dbReference>
<dbReference type="PhylomeDB" id="A0A0G4FWV2"/>
<accession>A0A0G4FWV2</accession>
<reference evidence="4" key="1">
    <citation type="submission" date="2014-11" db="EMBL/GenBank/DDBJ databases">
        <authorList>
            <person name="Otto D Thomas"/>
            <person name="Naeem Raeece"/>
        </authorList>
    </citation>
    <scope>NUCLEOTIDE SEQUENCE</scope>
</reference>
<organism evidence="4">
    <name type="scientific">Chromera velia CCMP2878</name>
    <dbReference type="NCBI Taxonomy" id="1169474"/>
    <lineage>
        <taxon>Eukaryota</taxon>
        <taxon>Sar</taxon>
        <taxon>Alveolata</taxon>
        <taxon>Colpodellida</taxon>
        <taxon>Chromeraceae</taxon>
        <taxon>Chromera</taxon>
    </lineage>
</organism>
<dbReference type="InterPro" id="IPR000504">
    <property type="entry name" value="RRM_dom"/>
</dbReference>
<sequence length="468" mass="54141">MALSVSPLPSRSSGSLALLLRPSTCTASGISPLQYQPTLSVQRRHRYHYTPLFLEEKQGYKLEPRKWSGRASSMKMGGSYFKWYFVKKYIRRTPSPFHYPELSPVTGKQIDWMYAVPKSGYEGALIYGPHTLELKGMPMGRTPEYMQERLRRFFSKFGPIKMCRCVPHPLDPYQCEGTAFITFRTKYAALQALKAPLKFPTSLHSHIVRMRDLDSDKTNDPLYIYKAEHWNSEVLSLCRQLHSSLRANGPMDVQHCWRGLREREYGTKKIVAADEAVFRRFGSWSAMFSCPPFDELFCVSTEVERAERGPPPHSQISPPPVPTRVDVDMQGGVDDHPSVCGDALEETGGRETGAVRVSARLLGSEQMERVLVRCRGKLQRRLAAELQVYWREGRIELPDVIKKRVLAWTHAPQLPEEIQFMSRTKDFYRIHDEHVIFKMRLKREKKKRKDERKKEEIMAKRMLTEKSP</sequence>
<feature type="region of interest" description="Disordered" evidence="2">
    <location>
        <begin position="444"/>
        <end position="468"/>
    </location>
</feature>
<feature type="domain" description="RRM" evidence="3">
    <location>
        <begin position="130"/>
        <end position="220"/>
    </location>
</feature>
<dbReference type="GO" id="GO:0003723">
    <property type="term" value="F:RNA binding"/>
    <property type="evidence" value="ECO:0007669"/>
    <property type="project" value="UniProtKB-UniRule"/>
</dbReference>
<dbReference type="SUPFAM" id="SSF54928">
    <property type="entry name" value="RNA-binding domain, RBD"/>
    <property type="match status" value="1"/>
</dbReference>
<evidence type="ECO:0000313" key="4">
    <source>
        <dbReference type="EMBL" id="CEM19721.1"/>
    </source>
</evidence>
<dbReference type="VEuPathDB" id="CryptoDB:Cvel_19169"/>
<dbReference type="AlphaFoldDB" id="A0A0G4FWV2"/>
<keyword evidence="1" id="KW-0694">RNA-binding</keyword>
<feature type="compositionally biased region" description="Basic and acidic residues" evidence="2">
    <location>
        <begin position="452"/>
        <end position="468"/>
    </location>
</feature>
<dbReference type="InterPro" id="IPR035979">
    <property type="entry name" value="RBD_domain_sf"/>
</dbReference>
<proteinExistence type="predicted"/>
<gene>
    <name evidence="4" type="ORF">Cvel_19169</name>
</gene>
<name>A0A0G4FWV2_9ALVE</name>
<dbReference type="Gene3D" id="3.30.70.330">
    <property type="match status" value="1"/>
</dbReference>
<dbReference type="EMBL" id="CDMZ01000699">
    <property type="protein sequence ID" value="CEM19721.1"/>
    <property type="molecule type" value="Genomic_DNA"/>
</dbReference>
<evidence type="ECO:0000256" key="1">
    <source>
        <dbReference type="PROSITE-ProRule" id="PRU00176"/>
    </source>
</evidence>
<evidence type="ECO:0000259" key="3">
    <source>
        <dbReference type="PROSITE" id="PS50102"/>
    </source>
</evidence>
<dbReference type="PROSITE" id="PS50102">
    <property type="entry name" value="RRM"/>
    <property type="match status" value="1"/>
</dbReference>